<dbReference type="EMBL" id="MGEH01000037">
    <property type="protein sequence ID" value="OGL78138.1"/>
    <property type="molecule type" value="Genomic_DNA"/>
</dbReference>
<keyword evidence="1" id="KW-0472">Membrane</keyword>
<proteinExistence type="predicted"/>
<dbReference type="Proteomes" id="UP000176603">
    <property type="component" value="Unassembled WGS sequence"/>
</dbReference>
<protein>
    <recommendedName>
        <fullName evidence="2">DUF218 domain-containing protein</fullName>
    </recommendedName>
</protein>
<organism evidence="3 4">
    <name type="scientific">Candidatus Uhrbacteria bacterium RIFCSPHIGHO2_12_FULL_60_25</name>
    <dbReference type="NCBI Taxonomy" id="1802399"/>
    <lineage>
        <taxon>Bacteria</taxon>
        <taxon>Candidatus Uhriibacteriota</taxon>
    </lineage>
</organism>
<comment type="caution">
    <text evidence="3">The sequence shown here is derived from an EMBL/GenBank/DDBJ whole genome shotgun (WGS) entry which is preliminary data.</text>
</comment>
<dbReference type="PANTHER" id="PTHR30336">
    <property type="entry name" value="INNER MEMBRANE PROTEIN, PROBABLE PERMEASE"/>
    <property type="match status" value="1"/>
</dbReference>
<dbReference type="CDD" id="cd06259">
    <property type="entry name" value="YdcF-like"/>
    <property type="match status" value="1"/>
</dbReference>
<keyword evidence="1" id="KW-0812">Transmembrane</keyword>
<dbReference type="AlphaFoldDB" id="A0A1F7UKB1"/>
<dbReference type="GO" id="GO:0005886">
    <property type="term" value="C:plasma membrane"/>
    <property type="evidence" value="ECO:0007669"/>
    <property type="project" value="TreeGrafter"/>
</dbReference>
<evidence type="ECO:0000313" key="4">
    <source>
        <dbReference type="Proteomes" id="UP000176603"/>
    </source>
</evidence>
<evidence type="ECO:0000313" key="3">
    <source>
        <dbReference type="EMBL" id="OGL78138.1"/>
    </source>
</evidence>
<dbReference type="InterPro" id="IPR003848">
    <property type="entry name" value="DUF218"/>
</dbReference>
<feature type="domain" description="DUF218" evidence="2">
    <location>
        <begin position="59"/>
        <end position="180"/>
    </location>
</feature>
<sequence length="219" mass="23958">MTPPDITTEQGRRRIPWTIIVSVVLGVLAFAFTDAVVIVQTSYADRIVRRGADAPVRPVAIVLGASVKKDGTPSAALEDRILTAAELYKTGKVDALLMTGDDGQFHIDEIKTMVRVAREAGVPDNAIRTDGHGYRTYESCKRAHDVYGVTEAIVVTQRFHLGRALYLCNRLGIDAIGVVADKRTYDLAASFWMRDILSSIKAFSDVNLLPPTPPVAYLD</sequence>
<reference evidence="3 4" key="1">
    <citation type="journal article" date="2016" name="Nat. Commun.">
        <title>Thousands of microbial genomes shed light on interconnected biogeochemical processes in an aquifer system.</title>
        <authorList>
            <person name="Anantharaman K."/>
            <person name="Brown C.T."/>
            <person name="Hug L.A."/>
            <person name="Sharon I."/>
            <person name="Castelle C.J."/>
            <person name="Probst A.J."/>
            <person name="Thomas B.C."/>
            <person name="Singh A."/>
            <person name="Wilkins M.J."/>
            <person name="Karaoz U."/>
            <person name="Brodie E.L."/>
            <person name="Williams K.H."/>
            <person name="Hubbard S.S."/>
            <person name="Banfield J.F."/>
        </authorList>
    </citation>
    <scope>NUCLEOTIDE SEQUENCE [LARGE SCALE GENOMIC DNA]</scope>
</reference>
<keyword evidence="1" id="KW-1133">Transmembrane helix</keyword>
<accession>A0A1F7UKB1</accession>
<evidence type="ECO:0000256" key="1">
    <source>
        <dbReference type="SAM" id="Phobius"/>
    </source>
</evidence>
<dbReference type="Pfam" id="PF02698">
    <property type="entry name" value="DUF218"/>
    <property type="match status" value="1"/>
</dbReference>
<feature type="transmembrane region" description="Helical" evidence="1">
    <location>
        <begin position="15"/>
        <end position="39"/>
    </location>
</feature>
<name>A0A1F7UKB1_9BACT</name>
<dbReference type="InterPro" id="IPR051599">
    <property type="entry name" value="Cell_Envelope_Assoc"/>
</dbReference>
<gene>
    <name evidence="3" type="ORF">A3E39_04455</name>
</gene>
<dbReference type="STRING" id="1802399.A3E39_04455"/>
<evidence type="ECO:0000259" key="2">
    <source>
        <dbReference type="Pfam" id="PF02698"/>
    </source>
</evidence>
<dbReference type="PANTHER" id="PTHR30336:SF6">
    <property type="entry name" value="INTEGRAL MEMBRANE PROTEIN"/>
    <property type="match status" value="1"/>
</dbReference>